<sequence length="198" mass="22170">MGIKAKSGKNGPKTGLNSIVVIEPNRQMQNLLRAMLSNFGHRSVRIFSETDSAVTSMLSDPPCMVLLDWDAGPYRGRKFLKLIRHEKMYPLCLVPIVVLFAHARQRAVESALRLGAQGALVKPISPVILMEHINWAVSEHRELKLVGERYVVAGVSEKLDEETEKQQQLASAREYQAEQVKAMDSLQSDVDRILSSTF</sequence>
<dbReference type="EMBL" id="UOEQ01000389">
    <property type="protein sequence ID" value="VAW21996.1"/>
    <property type="molecule type" value="Genomic_DNA"/>
</dbReference>
<evidence type="ECO:0000313" key="2">
    <source>
        <dbReference type="EMBL" id="VAW21996.1"/>
    </source>
</evidence>
<dbReference type="InterPro" id="IPR001789">
    <property type="entry name" value="Sig_transdc_resp-reg_receiver"/>
</dbReference>
<dbReference type="CDD" id="cd00156">
    <property type="entry name" value="REC"/>
    <property type="match status" value="1"/>
</dbReference>
<proteinExistence type="predicted"/>
<dbReference type="Gene3D" id="3.40.50.2300">
    <property type="match status" value="1"/>
</dbReference>
<dbReference type="SMART" id="SM00448">
    <property type="entry name" value="REC"/>
    <property type="match status" value="1"/>
</dbReference>
<dbReference type="SUPFAM" id="SSF52172">
    <property type="entry name" value="CheY-like"/>
    <property type="match status" value="1"/>
</dbReference>
<accession>A0A3B0UQS0</accession>
<dbReference type="GO" id="GO:0000160">
    <property type="term" value="P:phosphorelay signal transduction system"/>
    <property type="evidence" value="ECO:0007669"/>
    <property type="project" value="InterPro"/>
</dbReference>
<name>A0A3B0UQS0_9ZZZZ</name>
<organism evidence="2">
    <name type="scientific">hydrothermal vent metagenome</name>
    <dbReference type="NCBI Taxonomy" id="652676"/>
    <lineage>
        <taxon>unclassified sequences</taxon>
        <taxon>metagenomes</taxon>
        <taxon>ecological metagenomes</taxon>
    </lineage>
</organism>
<dbReference type="AlphaFoldDB" id="A0A3B0UQS0"/>
<dbReference type="InterPro" id="IPR011006">
    <property type="entry name" value="CheY-like_superfamily"/>
</dbReference>
<dbReference type="Pfam" id="PF00072">
    <property type="entry name" value="Response_reg"/>
    <property type="match status" value="1"/>
</dbReference>
<gene>
    <name evidence="2" type="ORF">MNBD_ALPHA11-1768</name>
</gene>
<evidence type="ECO:0000259" key="1">
    <source>
        <dbReference type="PROSITE" id="PS50110"/>
    </source>
</evidence>
<protein>
    <recommendedName>
        <fullName evidence="1">Response regulatory domain-containing protein</fullName>
    </recommendedName>
</protein>
<dbReference type="PROSITE" id="PS50110">
    <property type="entry name" value="RESPONSE_REGULATORY"/>
    <property type="match status" value="1"/>
</dbReference>
<reference evidence="2" key="1">
    <citation type="submission" date="2018-06" db="EMBL/GenBank/DDBJ databases">
        <authorList>
            <person name="Zhirakovskaya E."/>
        </authorList>
    </citation>
    <scope>NUCLEOTIDE SEQUENCE</scope>
</reference>
<feature type="domain" description="Response regulatory" evidence="1">
    <location>
        <begin position="18"/>
        <end position="137"/>
    </location>
</feature>